<dbReference type="PROSITE" id="PS51471">
    <property type="entry name" value="FE2OG_OXY"/>
    <property type="match status" value="1"/>
</dbReference>
<feature type="domain" description="Fe2OG dioxygenase" evidence="7">
    <location>
        <begin position="98"/>
        <end position="192"/>
    </location>
</feature>
<dbReference type="GO" id="GO:0016705">
    <property type="term" value="F:oxidoreductase activity, acting on paired donors, with incorporation or reduction of molecular oxygen"/>
    <property type="evidence" value="ECO:0007669"/>
    <property type="project" value="InterPro"/>
</dbReference>
<keyword evidence="9" id="KW-1185">Reference proteome</keyword>
<dbReference type="InterPro" id="IPR044862">
    <property type="entry name" value="Pro_4_hyd_alph_FE2OG_OXY"/>
</dbReference>
<reference evidence="8 9" key="1">
    <citation type="submission" date="2016-01" db="EMBL/GenBank/DDBJ databases">
        <title>Genome sequencing of Roseivirga spongicola UST030701-084.</title>
        <authorList>
            <person name="Selvaratnam C."/>
            <person name="Thevarajoo S."/>
            <person name="Goh K.M."/>
            <person name="Ee R."/>
            <person name="Chan K.-G."/>
            <person name="Chong C.S."/>
        </authorList>
    </citation>
    <scope>NUCLEOTIDE SEQUENCE [LARGE SCALE GENOMIC DNA]</scope>
    <source>
        <strain evidence="8 9">UST030701-084</strain>
    </source>
</reference>
<dbReference type="OrthoDB" id="9812472at2"/>
<sequence length="196" mass="22027">MSGKLPFNPPQLSQFMDACWVENYFTKDEVALILKAYDTRTKSAAQVADEGLDMPDLRKSTVTFLEPNDAEYAPIIHKLAQLAIQVNQQRYAFDLSGIYEPLQIAQYDSNDFFDWHTDFSNGQASTRKLSLSVQLSEPSSYEGGDLQFKINTNEINAPKSLGTVVIFPSFIQHRVTPITSGSRKSLVAWITGPHFK</sequence>
<accession>A0A150WYF7</accession>
<evidence type="ECO:0000256" key="2">
    <source>
        <dbReference type="ARBA" id="ARBA00022723"/>
    </source>
</evidence>
<dbReference type="GO" id="GO:0031418">
    <property type="term" value="F:L-ascorbic acid binding"/>
    <property type="evidence" value="ECO:0007669"/>
    <property type="project" value="UniProtKB-KW"/>
</dbReference>
<dbReference type="Proteomes" id="UP000075606">
    <property type="component" value="Unassembled WGS sequence"/>
</dbReference>
<name>A0A150WYF7_9BACT</name>
<evidence type="ECO:0000256" key="4">
    <source>
        <dbReference type="ARBA" id="ARBA00022964"/>
    </source>
</evidence>
<evidence type="ECO:0000256" key="3">
    <source>
        <dbReference type="ARBA" id="ARBA00022896"/>
    </source>
</evidence>
<keyword evidence="4" id="KW-0223">Dioxygenase</keyword>
<dbReference type="Gene3D" id="2.60.120.620">
    <property type="entry name" value="q2cbj1_9rhob like domain"/>
    <property type="match status" value="1"/>
</dbReference>
<dbReference type="InterPro" id="IPR006620">
    <property type="entry name" value="Pro_4_hyd_alph"/>
</dbReference>
<dbReference type="RefSeq" id="WP_068225159.1">
    <property type="nucleotide sequence ID" value="NZ_LRPC01000032.1"/>
</dbReference>
<proteinExistence type="predicted"/>
<dbReference type="GO" id="GO:0051213">
    <property type="term" value="F:dioxygenase activity"/>
    <property type="evidence" value="ECO:0007669"/>
    <property type="project" value="UniProtKB-KW"/>
</dbReference>
<evidence type="ECO:0000256" key="1">
    <source>
        <dbReference type="ARBA" id="ARBA00001961"/>
    </source>
</evidence>
<dbReference type="Pfam" id="PF13640">
    <property type="entry name" value="2OG-FeII_Oxy_3"/>
    <property type="match status" value="1"/>
</dbReference>
<dbReference type="GO" id="GO:0005506">
    <property type="term" value="F:iron ion binding"/>
    <property type="evidence" value="ECO:0007669"/>
    <property type="project" value="InterPro"/>
</dbReference>
<dbReference type="EMBL" id="LRPC01000032">
    <property type="protein sequence ID" value="KYG71519.1"/>
    <property type="molecule type" value="Genomic_DNA"/>
</dbReference>
<gene>
    <name evidence="8" type="ORF">AWW68_18415</name>
</gene>
<comment type="cofactor">
    <cofactor evidence="1">
        <name>L-ascorbate</name>
        <dbReference type="ChEBI" id="CHEBI:38290"/>
    </cofactor>
</comment>
<keyword evidence="3" id="KW-0847">Vitamin C</keyword>
<evidence type="ECO:0000259" key="7">
    <source>
        <dbReference type="PROSITE" id="PS51471"/>
    </source>
</evidence>
<evidence type="ECO:0000256" key="6">
    <source>
        <dbReference type="ARBA" id="ARBA00023004"/>
    </source>
</evidence>
<organism evidence="8 9">
    <name type="scientific">Roseivirga spongicola</name>
    <dbReference type="NCBI Taxonomy" id="333140"/>
    <lineage>
        <taxon>Bacteria</taxon>
        <taxon>Pseudomonadati</taxon>
        <taxon>Bacteroidota</taxon>
        <taxon>Cytophagia</taxon>
        <taxon>Cytophagales</taxon>
        <taxon>Roseivirgaceae</taxon>
        <taxon>Roseivirga</taxon>
    </lineage>
</organism>
<keyword evidence="2" id="KW-0479">Metal-binding</keyword>
<evidence type="ECO:0000313" key="8">
    <source>
        <dbReference type="EMBL" id="KYG71519.1"/>
    </source>
</evidence>
<evidence type="ECO:0000256" key="5">
    <source>
        <dbReference type="ARBA" id="ARBA00023002"/>
    </source>
</evidence>
<keyword evidence="6" id="KW-0408">Iron</keyword>
<dbReference type="InterPro" id="IPR005123">
    <property type="entry name" value="Oxoglu/Fe-dep_dioxygenase_dom"/>
</dbReference>
<evidence type="ECO:0000313" key="9">
    <source>
        <dbReference type="Proteomes" id="UP000075606"/>
    </source>
</evidence>
<protein>
    <recommendedName>
        <fullName evidence="7">Fe2OG dioxygenase domain-containing protein</fullName>
    </recommendedName>
</protein>
<dbReference type="SUPFAM" id="SSF51197">
    <property type="entry name" value="Clavaminate synthase-like"/>
    <property type="match status" value="1"/>
</dbReference>
<dbReference type="STRING" id="333140.AWW68_18415"/>
<dbReference type="SMART" id="SM00702">
    <property type="entry name" value="P4Hc"/>
    <property type="match status" value="1"/>
</dbReference>
<dbReference type="AlphaFoldDB" id="A0A150WYF7"/>
<keyword evidence="5" id="KW-0560">Oxidoreductase</keyword>
<comment type="caution">
    <text evidence="8">The sequence shown here is derived from an EMBL/GenBank/DDBJ whole genome shotgun (WGS) entry which is preliminary data.</text>
</comment>